<keyword evidence="3" id="KW-1185">Reference proteome</keyword>
<proteinExistence type="predicted"/>
<organism evidence="2 3">
    <name type="scientific">Ilex paraguariensis</name>
    <name type="common">yerba mate</name>
    <dbReference type="NCBI Taxonomy" id="185542"/>
    <lineage>
        <taxon>Eukaryota</taxon>
        <taxon>Viridiplantae</taxon>
        <taxon>Streptophyta</taxon>
        <taxon>Embryophyta</taxon>
        <taxon>Tracheophyta</taxon>
        <taxon>Spermatophyta</taxon>
        <taxon>Magnoliopsida</taxon>
        <taxon>eudicotyledons</taxon>
        <taxon>Gunneridae</taxon>
        <taxon>Pentapetalae</taxon>
        <taxon>asterids</taxon>
        <taxon>campanulids</taxon>
        <taxon>Aquifoliales</taxon>
        <taxon>Aquifoliaceae</taxon>
        <taxon>Ilex</taxon>
    </lineage>
</organism>
<dbReference type="Proteomes" id="UP001642360">
    <property type="component" value="Unassembled WGS sequence"/>
</dbReference>
<dbReference type="CDD" id="cd20405">
    <property type="entry name" value="Tudor_Agenet_AtDUF_rpt1_3"/>
    <property type="match status" value="1"/>
</dbReference>
<dbReference type="PANTHER" id="PTHR31917">
    <property type="entry name" value="AGENET DOMAIN-CONTAINING PROTEIN-RELATED"/>
    <property type="match status" value="1"/>
</dbReference>
<accession>A0ABC8USE5</accession>
<name>A0ABC8USE5_9AQUA</name>
<protein>
    <recommendedName>
        <fullName evidence="1">Agenet domain-containing protein</fullName>
    </recommendedName>
</protein>
<gene>
    <name evidence="2" type="ORF">ILEXP_LOCUS54240</name>
</gene>
<evidence type="ECO:0000313" key="3">
    <source>
        <dbReference type="Proteomes" id="UP001642360"/>
    </source>
</evidence>
<dbReference type="PANTHER" id="PTHR31917:SF148">
    <property type="entry name" value="DUF724 DOMAIN-CONTAINING PROTEIN 2"/>
    <property type="match status" value="1"/>
</dbReference>
<dbReference type="SMART" id="SM00743">
    <property type="entry name" value="Agenet"/>
    <property type="match status" value="1"/>
</dbReference>
<evidence type="ECO:0000313" key="2">
    <source>
        <dbReference type="EMBL" id="CAK9183940.1"/>
    </source>
</evidence>
<dbReference type="InterPro" id="IPR014002">
    <property type="entry name" value="Agenet_dom_plant"/>
</dbReference>
<dbReference type="Gene3D" id="2.30.30.140">
    <property type="match status" value="1"/>
</dbReference>
<comment type="caution">
    <text evidence="2">The sequence shown here is derived from an EMBL/GenBank/DDBJ whole genome shotgun (WGS) entry which is preliminary data.</text>
</comment>
<sequence length="173" mass="19899">MESYVLRQNQEPLQSIPCPSRIPEYQFLSLGFHLLSYLSLSLSKNICWTFTEPSATMVFRRGDRVEVASKEEGFNGSYYAATVISELLKKEYIVQYKTLLKDDLSGPLREIVSVDEFRPAPPEIPATGLGLYDKVDAFDNDGWWVGKITGKIGNEFFVYLRLPEMRLFTHWKT</sequence>
<dbReference type="Pfam" id="PF05641">
    <property type="entry name" value="Agenet"/>
    <property type="match status" value="1"/>
</dbReference>
<feature type="domain" description="Agenet" evidence="1">
    <location>
        <begin position="57"/>
        <end position="125"/>
    </location>
</feature>
<dbReference type="AlphaFoldDB" id="A0ABC8USE5"/>
<dbReference type="EMBL" id="CAUOFW020008824">
    <property type="protein sequence ID" value="CAK9183940.1"/>
    <property type="molecule type" value="Genomic_DNA"/>
</dbReference>
<evidence type="ECO:0000259" key="1">
    <source>
        <dbReference type="SMART" id="SM00743"/>
    </source>
</evidence>
<dbReference type="InterPro" id="IPR008395">
    <property type="entry name" value="Agenet-like_dom"/>
</dbReference>
<reference evidence="2 3" key="1">
    <citation type="submission" date="2024-02" db="EMBL/GenBank/DDBJ databases">
        <authorList>
            <person name="Vignale AGUSTIN F."/>
            <person name="Sosa J E."/>
            <person name="Modenutti C."/>
        </authorList>
    </citation>
    <scope>NUCLEOTIDE SEQUENCE [LARGE SCALE GENOMIC DNA]</scope>
</reference>